<dbReference type="Bgee" id="ENSLACG00000011466">
    <property type="expression patterns" value="Expressed in chordate pharynx and 5 other cell types or tissues"/>
</dbReference>
<dbReference type="PROSITE" id="PS50097">
    <property type="entry name" value="BTB"/>
    <property type="match status" value="1"/>
</dbReference>
<name>H3ATP3_LATCH</name>
<evidence type="ECO:0000256" key="13">
    <source>
        <dbReference type="SAM" id="Phobius"/>
    </source>
</evidence>
<dbReference type="Pfam" id="PF00096">
    <property type="entry name" value="zf-C2H2"/>
    <property type="match status" value="4"/>
</dbReference>
<dbReference type="CDD" id="cd18212">
    <property type="entry name" value="BTB_POZ_ZBTB24_ZNF450"/>
    <property type="match status" value="1"/>
</dbReference>
<keyword evidence="13" id="KW-1133">Transmembrane helix</keyword>
<gene>
    <name evidence="16" type="primary">ZBTB24</name>
</gene>
<dbReference type="HOGENOM" id="CLU_024445_0_0_1"/>
<feature type="domain" description="C2H2-type" evidence="15">
    <location>
        <begin position="395"/>
        <end position="422"/>
    </location>
</feature>
<dbReference type="GO" id="GO:0005634">
    <property type="term" value="C:nucleus"/>
    <property type="evidence" value="ECO:0007669"/>
    <property type="project" value="UniProtKB-SubCell"/>
</dbReference>
<evidence type="ECO:0000259" key="15">
    <source>
        <dbReference type="PROSITE" id="PS50157"/>
    </source>
</evidence>
<dbReference type="FunFam" id="3.30.160.60:FF:001506">
    <property type="entry name" value="Zinc finger protein"/>
    <property type="match status" value="1"/>
</dbReference>
<keyword evidence="4" id="KW-0677">Repeat</keyword>
<feature type="transmembrane region" description="Helical" evidence="13">
    <location>
        <begin position="334"/>
        <end position="359"/>
    </location>
</feature>
<comment type="subcellular location">
    <subcellularLocation>
        <location evidence="1">Nucleus</location>
    </subcellularLocation>
</comment>
<dbReference type="EMBL" id="AFYH01174084">
    <property type="status" value="NOT_ANNOTATED_CDS"/>
    <property type="molecule type" value="Genomic_DNA"/>
</dbReference>
<evidence type="ECO:0000256" key="3">
    <source>
        <dbReference type="ARBA" id="ARBA00022723"/>
    </source>
</evidence>
<keyword evidence="13" id="KW-0472">Membrane</keyword>
<proteinExistence type="inferred from homology"/>
<evidence type="ECO:0000256" key="7">
    <source>
        <dbReference type="ARBA" id="ARBA00023015"/>
    </source>
</evidence>
<evidence type="ECO:0000256" key="12">
    <source>
        <dbReference type="SAM" id="MobiDB-lite"/>
    </source>
</evidence>
<evidence type="ECO:0000256" key="2">
    <source>
        <dbReference type="ARBA" id="ARBA00006991"/>
    </source>
</evidence>
<evidence type="ECO:0000256" key="9">
    <source>
        <dbReference type="ARBA" id="ARBA00023163"/>
    </source>
</evidence>
<dbReference type="GeneTree" id="ENSGT00940000159373"/>
<protein>
    <submittedName>
        <fullName evidence="16">Zinc finger and BTB domain containing 24</fullName>
    </submittedName>
</protein>
<dbReference type="InterPro" id="IPR011333">
    <property type="entry name" value="SKP1/BTB/POZ_sf"/>
</dbReference>
<comment type="similarity">
    <text evidence="2">Belongs to the krueppel C2H2-type zinc-finger protein family.</text>
</comment>
<evidence type="ECO:0000256" key="10">
    <source>
        <dbReference type="ARBA" id="ARBA00023242"/>
    </source>
</evidence>
<feature type="domain" description="BTB" evidence="14">
    <location>
        <begin position="40"/>
        <end position="106"/>
    </location>
</feature>
<dbReference type="Proteomes" id="UP000008672">
    <property type="component" value="Unassembled WGS sequence"/>
</dbReference>
<keyword evidence="7" id="KW-0805">Transcription regulation</keyword>
<dbReference type="GO" id="GO:0008270">
    <property type="term" value="F:zinc ion binding"/>
    <property type="evidence" value="ECO:0007669"/>
    <property type="project" value="UniProtKB-KW"/>
</dbReference>
<keyword evidence="5 11" id="KW-0863">Zinc-finger</keyword>
<reference evidence="16" key="3">
    <citation type="submission" date="2025-09" db="UniProtKB">
        <authorList>
            <consortium name="Ensembl"/>
        </authorList>
    </citation>
    <scope>IDENTIFICATION</scope>
</reference>
<accession>H3ATP3</accession>
<dbReference type="EMBL" id="AFYH01174085">
    <property type="status" value="NOT_ANNOTATED_CDS"/>
    <property type="molecule type" value="Genomic_DNA"/>
</dbReference>
<evidence type="ECO:0000256" key="8">
    <source>
        <dbReference type="ARBA" id="ARBA00023125"/>
    </source>
</evidence>
<feature type="region of interest" description="Disordered" evidence="12">
    <location>
        <begin position="244"/>
        <end position="273"/>
    </location>
</feature>
<evidence type="ECO:0000313" key="16">
    <source>
        <dbReference type="Ensembl" id="ENSLACP00000013014.1"/>
    </source>
</evidence>
<feature type="domain" description="C2H2-type" evidence="15">
    <location>
        <begin position="423"/>
        <end position="447"/>
    </location>
</feature>
<dbReference type="Ensembl" id="ENSLACT00000013109.1">
    <property type="protein sequence ID" value="ENSLACP00000013014.1"/>
    <property type="gene ID" value="ENSLACG00000011466.1"/>
</dbReference>
<feature type="transmembrane region" description="Helical" evidence="13">
    <location>
        <begin position="301"/>
        <end position="322"/>
    </location>
</feature>
<dbReference type="PROSITE" id="PS50157">
    <property type="entry name" value="ZINC_FINGER_C2H2_2"/>
    <property type="match status" value="4"/>
</dbReference>
<organism evidence="16 17">
    <name type="scientific">Latimeria chalumnae</name>
    <name type="common">Coelacanth</name>
    <dbReference type="NCBI Taxonomy" id="7897"/>
    <lineage>
        <taxon>Eukaryota</taxon>
        <taxon>Metazoa</taxon>
        <taxon>Chordata</taxon>
        <taxon>Craniata</taxon>
        <taxon>Vertebrata</taxon>
        <taxon>Euteleostomi</taxon>
        <taxon>Coelacanthiformes</taxon>
        <taxon>Coelacanthidae</taxon>
        <taxon>Latimeria</taxon>
    </lineage>
</organism>
<dbReference type="AlphaFoldDB" id="H3ATP3"/>
<dbReference type="SUPFAM" id="SSF54695">
    <property type="entry name" value="POZ domain"/>
    <property type="match status" value="1"/>
</dbReference>
<dbReference type="SMART" id="SM00355">
    <property type="entry name" value="ZnF_C2H2"/>
    <property type="match status" value="4"/>
</dbReference>
<dbReference type="PANTHER" id="PTHR24394:SF29">
    <property type="entry name" value="MYONEURIN"/>
    <property type="match status" value="1"/>
</dbReference>
<evidence type="ECO:0000256" key="4">
    <source>
        <dbReference type="ARBA" id="ARBA00022737"/>
    </source>
</evidence>
<dbReference type="Pfam" id="PF00651">
    <property type="entry name" value="BTB"/>
    <property type="match status" value="1"/>
</dbReference>
<evidence type="ECO:0000313" key="17">
    <source>
        <dbReference type="Proteomes" id="UP000008672"/>
    </source>
</evidence>
<keyword evidence="3" id="KW-0479">Metal-binding</keyword>
<keyword evidence="13" id="KW-0812">Transmembrane</keyword>
<feature type="compositionally biased region" description="Basic and acidic residues" evidence="12">
    <location>
        <begin position="251"/>
        <end position="262"/>
    </location>
</feature>
<keyword evidence="8" id="KW-0238">DNA-binding</keyword>
<dbReference type="PANTHER" id="PTHR24394">
    <property type="entry name" value="ZINC FINGER PROTEIN"/>
    <property type="match status" value="1"/>
</dbReference>
<evidence type="ECO:0000259" key="14">
    <source>
        <dbReference type="PROSITE" id="PS50097"/>
    </source>
</evidence>
<dbReference type="FunFam" id="3.30.160.60:FF:000765">
    <property type="entry name" value="Zinc finger 45-like"/>
    <property type="match status" value="1"/>
</dbReference>
<reference evidence="16" key="2">
    <citation type="submission" date="2025-08" db="UniProtKB">
        <authorList>
            <consortium name="Ensembl"/>
        </authorList>
    </citation>
    <scope>IDENTIFICATION</scope>
</reference>
<dbReference type="FunFam" id="3.30.160.60:FF:002716">
    <property type="entry name" value="Zinc finger protein 212"/>
    <property type="match status" value="1"/>
</dbReference>
<dbReference type="GO" id="GO:0003677">
    <property type="term" value="F:DNA binding"/>
    <property type="evidence" value="ECO:0007669"/>
    <property type="project" value="UniProtKB-KW"/>
</dbReference>
<reference evidence="17" key="1">
    <citation type="submission" date="2011-08" db="EMBL/GenBank/DDBJ databases">
        <title>The draft genome of Latimeria chalumnae.</title>
        <authorList>
            <person name="Di Palma F."/>
            <person name="Alfoldi J."/>
            <person name="Johnson J."/>
            <person name="Berlin A."/>
            <person name="Gnerre S."/>
            <person name="Jaffe D."/>
            <person name="MacCallum I."/>
            <person name="Young S."/>
            <person name="Walker B.J."/>
            <person name="Lander E."/>
            <person name="Lindblad-Toh K."/>
        </authorList>
    </citation>
    <scope>NUCLEOTIDE SEQUENCE [LARGE SCALE GENOMIC DNA]</scope>
    <source>
        <strain evidence="17">Wild caught</strain>
    </source>
</reference>
<keyword evidence="10" id="KW-0539">Nucleus</keyword>
<keyword evidence="9" id="KW-0804">Transcription</keyword>
<keyword evidence="17" id="KW-1185">Reference proteome</keyword>
<dbReference type="SUPFAM" id="SSF57667">
    <property type="entry name" value="beta-beta-alpha zinc fingers"/>
    <property type="match status" value="3"/>
</dbReference>
<sequence>RMAKTSPSNLSLNSDIIHSNTLKDTVLANFEKQWRKDFLCDITLVVGNTQFRAHKALLAASSEYFCVMFADEMEIGQSIYMLDGMVAETFSALLEFIYTGQLYVGENDLEQIIATAQILKVNDLVKAYVDFQNNQSEKKRILSLGQPQVKISHTGKHGANQTILRTGNKHTDFFSLLSLYYLTQESGCTIATCSLQVNAKNKGERPFKCPECGKGFSQKHTLQVHKRMHTGERPYICSVCGKSGDNSSLQRGREGGRKEGRKGGRKERKKEGRERGGIPIPYLTLSTYFSLPSVADSFFCFVFVLFFRFLWCTVCAEGTMLLGQVTACTVRQIFLSSVLKVLMISPLSLSLSLSLFLFLGKKAFTCDQCGKYFSQKRQLKSHYRVHTDPIGRSLQECDRCHRKFMDAAQLRKHMRTHTGERPFTCEICGKSFTAKSTLQTHIRIHRY</sequence>
<dbReference type="InterPro" id="IPR013087">
    <property type="entry name" value="Znf_C2H2_type"/>
</dbReference>
<feature type="domain" description="C2H2-type" evidence="15">
    <location>
        <begin position="207"/>
        <end position="234"/>
    </location>
</feature>
<dbReference type="Gene3D" id="3.30.710.10">
    <property type="entry name" value="Potassium Channel Kv1.1, Chain A"/>
    <property type="match status" value="1"/>
</dbReference>
<evidence type="ECO:0000256" key="6">
    <source>
        <dbReference type="ARBA" id="ARBA00022833"/>
    </source>
</evidence>
<dbReference type="SMART" id="SM00225">
    <property type="entry name" value="BTB"/>
    <property type="match status" value="1"/>
</dbReference>
<dbReference type="GO" id="GO:0000981">
    <property type="term" value="F:DNA-binding transcription factor activity, RNA polymerase II-specific"/>
    <property type="evidence" value="ECO:0007669"/>
    <property type="project" value="TreeGrafter"/>
</dbReference>
<dbReference type="PROSITE" id="PS00028">
    <property type="entry name" value="ZINC_FINGER_C2H2_1"/>
    <property type="match status" value="4"/>
</dbReference>
<dbReference type="Gene3D" id="3.30.160.60">
    <property type="entry name" value="Classic Zinc Finger"/>
    <property type="match status" value="5"/>
</dbReference>
<evidence type="ECO:0000256" key="5">
    <source>
        <dbReference type="ARBA" id="ARBA00022771"/>
    </source>
</evidence>
<keyword evidence="6" id="KW-0862">Zinc</keyword>
<evidence type="ECO:0000256" key="11">
    <source>
        <dbReference type="PROSITE-ProRule" id="PRU00042"/>
    </source>
</evidence>
<evidence type="ECO:0000256" key="1">
    <source>
        <dbReference type="ARBA" id="ARBA00004123"/>
    </source>
</evidence>
<feature type="domain" description="C2H2-type" evidence="15">
    <location>
        <begin position="364"/>
        <end position="387"/>
    </location>
</feature>
<dbReference type="InterPro" id="IPR036236">
    <property type="entry name" value="Znf_C2H2_sf"/>
</dbReference>
<dbReference type="InterPro" id="IPR000210">
    <property type="entry name" value="BTB/POZ_dom"/>
</dbReference>